<dbReference type="AlphaFoldDB" id="A0A1M6EA29"/>
<feature type="transmembrane region" description="Helical" evidence="1">
    <location>
        <begin position="89"/>
        <end position="111"/>
    </location>
</feature>
<organism evidence="3 4">
    <name type="scientific">Cruoricaptor ignavus</name>
    <dbReference type="NCBI Taxonomy" id="1118202"/>
    <lineage>
        <taxon>Bacteria</taxon>
        <taxon>Pseudomonadati</taxon>
        <taxon>Bacteroidota</taxon>
        <taxon>Flavobacteriia</taxon>
        <taxon>Flavobacteriales</taxon>
        <taxon>Weeksellaceae</taxon>
        <taxon>Cruoricaptor</taxon>
    </lineage>
</organism>
<feature type="transmembrane region" description="Helical" evidence="1">
    <location>
        <begin position="32"/>
        <end position="50"/>
    </location>
</feature>
<dbReference type="EMBL" id="CP063145">
    <property type="protein sequence ID" value="QOR74339.1"/>
    <property type="molecule type" value="Genomic_DNA"/>
</dbReference>
<sequence>MKLIVNLLITAVSAVLLEQILPGIQFDNFGKACIFALVLGLFNVTITPLLKILGLPLTILTFGLFSLVITAAVTLFTANILNGVFIDGFWWALLFSILLSFVTSLINKIIYPNKKSYR</sequence>
<evidence type="ECO:0000313" key="3">
    <source>
        <dbReference type="EMBL" id="SHI82367.1"/>
    </source>
</evidence>
<name>A0A1M6EA29_9FLAO</name>
<feature type="transmembrane region" description="Helical" evidence="1">
    <location>
        <begin position="57"/>
        <end position="77"/>
    </location>
</feature>
<keyword evidence="1" id="KW-1133">Transmembrane helix</keyword>
<reference evidence="3 4" key="1">
    <citation type="submission" date="2016-11" db="EMBL/GenBank/DDBJ databases">
        <authorList>
            <person name="Jaros S."/>
            <person name="Januszkiewicz K."/>
            <person name="Wedrychowicz H."/>
        </authorList>
    </citation>
    <scope>NUCLEOTIDE SEQUENCE [LARGE SCALE GENOMIC DNA]</scope>
    <source>
        <strain evidence="3 4">DSM 25479</strain>
    </source>
</reference>
<evidence type="ECO:0000313" key="2">
    <source>
        <dbReference type="EMBL" id="QOR74339.1"/>
    </source>
</evidence>
<dbReference type="STRING" id="1118202.SAMN05443429_10538"/>
<dbReference type="Proteomes" id="UP000593605">
    <property type="component" value="Chromosome"/>
</dbReference>
<reference evidence="2 5" key="2">
    <citation type="submission" date="2020-10" db="EMBL/GenBank/DDBJ databases">
        <title>Complete genome of Cruoricapor ignavus strain M1214 isolated from the blood culture of a febrile patient.</title>
        <authorList>
            <person name="Guglielmino C.J.D."/>
        </authorList>
    </citation>
    <scope>NUCLEOTIDE SEQUENCE [LARGE SCALE GENOMIC DNA]</scope>
    <source>
        <strain evidence="2 5">M1214</strain>
    </source>
</reference>
<evidence type="ECO:0000256" key="1">
    <source>
        <dbReference type="SAM" id="Phobius"/>
    </source>
</evidence>
<dbReference type="PANTHER" id="PTHR37309">
    <property type="entry name" value="SLR0284 PROTEIN"/>
    <property type="match status" value="1"/>
</dbReference>
<dbReference type="Proteomes" id="UP000184335">
    <property type="component" value="Unassembled WGS sequence"/>
</dbReference>
<keyword evidence="1" id="KW-0812">Transmembrane</keyword>
<gene>
    <name evidence="2" type="ORF">IMZ16_02545</name>
    <name evidence="3" type="ORF">SAMN05443429_10538</name>
</gene>
<dbReference type="PANTHER" id="PTHR37309:SF1">
    <property type="entry name" value="SLR0284 PROTEIN"/>
    <property type="match status" value="1"/>
</dbReference>
<evidence type="ECO:0000313" key="4">
    <source>
        <dbReference type="Proteomes" id="UP000184335"/>
    </source>
</evidence>
<evidence type="ECO:0000313" key="5">
    <source>
        <dbReference type="Proteomes" id="UP000593605"/>
    </source>
</evidence>
<dbReference type="Pfam" id="PF04020">
    <property type="entry name" value="Phage_holin_4_2"/>
    <property type="match status" value="1"/>
</dbReference>
<dbReference type="KEGG" id="civ:IMZ16_02545"/>
<accession>A0A1M6EA29</accession>
<keyword evidence="1" id="KW-0472">Membrane</keyword>
<dbReference type="InterPro" id="IPR007165">
    <property type="entry name" value="Phage_holin_4_2"/>
</dbReference>
<keyword evidence="4" id="KW-1185">Reference proteome</keyword>
<proteinExistence type="predicted"/>
<protein>
    <submittedName>
        <fullName evidence="2">Phage holin family protein</fullName>
    </submittedName>
    <submittedName>
        <fullName evidence="3">Putative membrane protein</fullName>
    </submittedName>
</protein>
<dbReference type="EMBL" id="FQYI01000005">
    <property type="protein sequence ID" value="SHI82367.1"/>
    <property type="molecule type" value="Genomic_DNA"/>
</dbReference>
<dbReference type="OrthoDB" id="6402664at2"/>
<dbReference type="RefSeq" id="WP_073179331.1">
    <property type="nucleotide sequence ID" value="NZ_CP063145.1"/>
</dbReference>